<evidence type="ECO:0000313" key="7">
    <source>
        <dbReference type="Proteomes" id="UP000275076"/>
    </source>
</evidence>
<proteinExistence type="predicted"/>
<dbReference type="InterPro" id="IPR013815">
    <property type="entry name" value="ATP_grasp_subdomain_1"/>
</dbReference>
<name>A0A3R9QQ44_9BACI</name>
<evidence type="ECO:0000256" key="1">
    <source>
        <dbReference type="ARBA" id="ARBA00022598"/>
    </source>
</evidence>
<dbReference type="Gene3D" id="3.30.470.20">
    <property type="entry name" value="ATP-grasp fold, B domain"/>
    <property type="match status" value="1"/>
</dbReference>
<evidence type="ECO:0000256" key="2">
    <source>
        <dbReference type="ARBA" id="ARBA00022741"/>
    </source>
</evidence>
<dbReference type="GO" id="GO:0005829">
    <property type="term" value="C:cytosol"/>
    <property type="evidence" value="ECO:0007669"/>
    <property type="project" value="TreeGrafter"/>
</dbReference>
<dbReference type="InterPro" id="IPR005479">
    <property type="entry name" value="CPAse_ATP-bd"/>
</dbReference>
<dbReference type="EMBL" id="RBVX01000001">
    <property type="protein sequence ID" value="RSL35112.1"/>
    <property type="molecule type" value="Genomic_DNA"/>
</dbReference>
<protein>
    <submittedName>
        <fullName evidence="6">ATP-grasp domain-containing protein</fullName>
    </submittedName>
</protein>
<dbReference type="InterPro" id="IPR040570">
    <property type="entry name" value="LAL_C2"/>
</dbReference>
<dbReference type="InterPro" id="IPR016185">
    <property type="entry name" value="PreATP-grasp_dom_sf"/>
</dbReference>
<dbReference type="OrthoDB" id="9803907at2"/>
<dbReference type="SUPFAM" id="SSF52440">
    <property type="entry name" value="PreATP-grasp domain"/>
    <property type="match status" value="1"/>
</dbReference>
<dbReference type="PROSITE" id="PS50975">
    <property type="entry name" value="ATP_GRASP"/>
    <property type="match status" value="1"/>
</dbReference>
<dbReference type="GO" id="GO:0046872">
    <property type="term" value="F:metal ion binding"/>
    <property type="evidence" value="ECO:0007669"/>
    <property type="project" value="InterPro"/>
</dbReference>
<dbReference type="Gene3D" id="3.30.1490.20">
    <property type="entry name" value="ATP-grasp fold, A domain"/>
    <property type="match status" value="1"/>
</dbReference>
<dbReference type="Pfam" id="PF18603">
    <property type="entry name" value="LAL_C2"/>
    <property type="match status" value="1"/>
</dbReference>
<accession>A0A3R9QQ44</accession>
<reference evidence="6 7" key="1">
    <citation type="submission" date="2018-10" db="EMBL/GenBank/DDBJ databases">
        <title>Draft genome sequence of Bacillus salarius IM0101, isolated from a hypersaline soil in Inner Mongolia, China.</title>
        <authorList>
            <person name="Yamprayoonswat W."/>
            <person name="Boonvisut S."/>
            <person name="Jumpathong W."/>
            <person name="Sittihan S."/>
            <person name="Ruangsuj P."/>
            <person name="Wanthongcharoen S."/>
            <person name="Thongpramul N."/>
            <person name="Pimmason S."/>
            <person name="Yu B."/>
            <person name="Yasawong M."/>
        </authorList>
    </citation>
    <scope>NUCLEOTIDE SEQUENCE [LARGE SCALE GENOMIC DNA]</scope>
    <source>
        <strain evidence="6 7">IM0101</strain>
    </source>
</reference>
<evidence type="ECO:0000256" key="3">
    <source>
        <dbReference type="ARBA" id="ARBA00022840"/>
    </source>
</evidence>
<organism evidence="6 7">
    <name type="scientific">Salibacterium salarium</name>
    <dbReference type="NCBI Taxonomy" id="284579"/>
    <lineage>
        <taxon>Bacteria</taxon>
        <taxon>Bacillati</taxon>
        <taxon>Bacillota</taxon>
        <taxon>Bacilli</taxon>
        <taxon>Bacillales</taxon>
        <taxon>Bacillaceae</taxon>
    </lineage>
</organism>
<dbReference type="PANTHER" id="PTHR43055">
    <property type="entry name" value="FORMATE-DEPENDENT PHOSPHORIBOSYLGLYCINAMIDE FORMYLTRANSFERASE"/>
    <property type="match status" value="1"/>
</dbReference>
<dbReference type="Proteomes" id="UP000275076">
    <property type="component" value="Unassembled WGS sequence"/>
</dbReference>
<feature type="domain" description="ATP-grasp" evidence="5">
    <location>
        <begin position="107"/>
        <end position="299"/>
    </location>
</feature>
<dbReference type="SUPFAM" id="SSF56059">
    <property type="entry name" value="Glutathione synthetase ATP-binding domain-like"/>
    <property type="match status" value="1"/>
</dbReference>
<evidence type="ECO:0000259" key="5">
    <source>
        <dbReference type="PROSITE" id="PS50975"/>
    </source>
</evidence>
<dbReference type="InterPro" id="IPR011761">
    <property type="entry name" value="ATP-grasp"/>
</dbReference>
<dbReference type="RefSeq" id="WP_125553429.1">
    <property type="nucleotide sequence ID" value="NZ_RBVX01000001.1"/>
</dbReference>
<keyword evidence="7" id="KW-1185">Reference proteome</keyword>
<sequence length="410" mass="46280">MKKILIVGAGYEQIDMISKAFDMGHYVIVADADPLAPGFEYASESHIISTTNKEELLKLASEKQIDAVSYMITETPMESVLYISKSLNLPGPSEESVKASQNKNEMRRMFEISEVPGPTFQLISEQDSIDYDKLTFPLVIKPSDKAGQIGLNRVYEPSQLSIAMEKAFKHSSKKEVVIEEYLEGQELNIVIFVQNNRIELLTISDRERHPTKSFGVALSHRFPSKYYSDALYHEIRSLCEKIIKSLNISNGIVYPQILLKDNCLYVIEVGERIPGGKMKEVFKLATGYDLVELQLKLSLNEEIDLEKINQFKVYKSVFIDFLTAKPGILDTGKVLKAEGIEEARNVPNVIEANYFVNPNEGLEIRPLNTASDRFFYVITAGDNINQVIEGNKESQNKISFVVDKSSEVNR</sequence>
<dbReference type="PANTHER" id="PTHR43055:SF1">
    <property type="entry name" value="FORMATE-DEPENDENT PHOSPHORIBOSYLGLYCINAMIDE FORMYLTRANSFERASE"/>
    <property type="match status" value="1"/>
</dbReference>
<dbReference type="AlphaFoldDB" id="A0A3R9QQ44"/>
<dbReference type="GO" id="GO:0016874">
    <property type="term" value="F:ligase activity"/>
    <property type="evidence" value="ECO:0007669"/>
    <property type="project" value="UniProtKB-KW"/>
</dbReference>
<comment type="caution">
    <text evidence="6">The sequence shown here is derived from an EMBL/GenBank/DDBJ whole genome shotgun (WGS) entry which is preliminary data.</text>
</comment>
<evidence type="ECO:0000313" key="6">
    <source>
        <dbReference type="EMBL" id="RSL35112.1"/>
    </source>
</evidence>
<dbReference type="GO" id="GO:0005524">
    <property type="term" value="F:ATP binding"/>
    <property type="evidence" value="ECO:0007669"/>
    <property type="project" value="UniProtKB-UniRule"/>
</dbReference>
<keyword evidence="3 4" id="KW-0067">ATP-binding</keyword>
<dbReference type="Pfam" id="PF02786">
    <property type="entry name" value="CPSase_L_D2"/>
    <property type="match status" value="1"/>
</dbReference>
<gene>
    <name evidence="6" type="ORF">D7Z54_00625</name>
</gene>
<keyword evidence="2 4" id="KW-0547">Nucleotide-binding</keyword>
<dbReference type="Gene3D" id="3.40.50.20">
    <property type="match status" value="1"/>
</dbReference>
<evidence type="ECO:0000256" key="4">
    <source>
        <dbReference type="PROSITE-ProRule" id="PRU00409"/>
    </source>
</evidence>
<keyword evidence="1" id="KW-0436">Ligase</keyword>